<proteinExistence type="predicted"/>
<evidence type="ECO:0000313" key="2">
    <source>
        <dbReference type="EMBL" id="BDN82459.1"/>
    </source>
</evidence>
<feature type="transmembrane region" description="Helical" evidence="1">
    <location>
        <begin position="41"/>
        <end position="62"/>
    </location>
</feature>
<dbReference type="InterPro" id="IPR025519">
    <property type="entry name" value="DUF4407"/>
</dbReference>
<dbReference type="Proteomes" id="UP001058626">
    <property type="component" value="Chromosome"/>
</dbReference>
<sequence>MCAQKYPEQRSTTSRIEGLLTWLGGGHWRELGERHERSTHAVAGAVVAFGAVLAWLVAGLAVSESVSWPGWAVVGVTLVFGLLIGAVTRGTASALTRRWPSIV</sequence>
<dbReference type="EMBL" id="AP026367">
    <property type="protein sequence ID" value="BDN82459.1"/>
    <property type="molecule type" value="Genomic_DNA"/>
</dbReference>
<keyword evidence="3" id="KW-1185">Reference proteome</keyword>
<accession>A0A9N7QMK3</accession>
<keyword evidence="1" id="KW-0472">Membrane</keyword>
<dbReference type="Pfam" id="PF14362">
    <property type="entry name" value="DUF4407"/>
    <property type="match status" value="1"/>
</dbReference>
<evidence type="ECO:0000313" key="3">
    <source>
        <dbReference type="Proteomes" id="UP001058626"/>
    </source>
</evidence>
<keyword evidence="1" id="KW-1133">Transmembrane helix</keyword>
<evidence type="ECO:0000256" key="1">
    <source>
        <dbReference type="SAM" id="Phobius"/>
    </source>
</evidence>
<reference evidence="2" key="1">
    <citation type="submission" date="2022-06" db="EMBL/GenBank/DDBJ databases">
        <title>Complete genome sequence of Mycobacterium pseudoshottsii NJB1907-Z4.</title>
        <authorList>
            <person name="Komine T."/>
            <person name="Fukano H."/>
            <person name="Wada S."/>
        </authorList>
    </citation>
    <scope>NUCLEOTIDE SEQUENCE</scope>
    <source>
        <strain evidence="2">NJB1907-Z4</strain>
    </source>
</reference>
<feature type="transmembrane region" description="Helical" evidence="1">
    <location>
        <begin position="68"/>
        <end position="88"/>
    </location>
</feature>
<name>A0A9N7QMK3_9MYCO</name>
<gene>
    <name evidence="2" type="ORF">NJB1907Z4_C26740</name>
</gene>
<dbReference type="AlphaFoldDB" id="A0A9N7QMK3"/>
<protein>
    <submittedName>
        <fullName evidence="2">Uncharacterized protein</fullName>
    </submittedName>
</protein>
<keyword evidence="1" id="KW-0812">Transmembrane</keyword>
<organism evidence="2 3">
    <name type="scientific">Mycobacterium pseudoshottsii</name>
    <dbReference type="NCBI Taxonomy" id="265949"/>
    <lineage>
        <taxon>Bacteria</taxon>
        <taxon>Bacillati</taxon>
        <taxon>Actinomycetota</taxon>
        <taxon>Actinomycetes</taxon>
        <taxon>Mycobacteriales</taxon>
        <taxon>Mycobacteriaceae</taxon>
        <taxon>Mycobacterium</taxon>
        <taxon>Mycobacterium ulcerans group</taxon>
    </lineage>
</organism>